<evidence type="ECO:0000313" key="1">
    <source>
        <dbReference type="EMBL" id="AWF76182.1"/>
    </source>
</evidence>
<dbReference type="AlphaFoldDB" id="A0A2S1JD43"/>
<name>A0A2S1JD43_ECOLX</name>
<proteinExistence type="predicted"/>
<protein>
    <submittedName>
        <fullName evidence="1">Uncharacterized protein</fullName>
    </submittedName>
</protein>
<sequence length="76" mass="8418">MHSPHTLITIPPVLAGMVCVSAGKMRDIINFNTDCAIVFHACPPGRLFFLYAEKKWGRLREGAESYAKALASDILR</sequence>
<reference evidence="1" key="1">
    <citation type="submission" date="2018-01" db="EMBL/GenBank/DDBJ databases">
        <title>Sequence of plasmid p92944-NDM from Escherichia coli clinical isolate 92944 harboring MCR-1 and NDM-9.</title>
        <authorList>
            <person name="Jiang Z."/>
            <person name="Zhao Y."/>
            <person name="Li M."/>
            <person name="Tong Y."/>
            <person name="Long J."/>
        </authorList>
    </citation>
    <scope>NUCLEOTIDE SEQUENCE</scope>
    <source>
        <strain evidence="1">92944</strain>
        <plasmid evidence="1">p92944-NDM</plasmid>
    </source>
</reference>
<accession>A0A2S1JD43</accession>
<geneLocation type="plasmid" evidence="1">
    <name>p92944-NDM</name>
</geneLocation>
<organism evidence="1">
    <name type="scientific">Escherichia coli</name>
    <dbReference type="NCBI Taxonomy" id="562"/>
    <lineage>
        <taxon>Bacteria</taxon>
        <taxon>Pseudomonadati</taxon>
        <taxon>Pseudomonadota</taxon>
        <taxon>Gammaproteobacteria</taxon>
        <taxon>Enterobacterales</taxon>
        <taxon>Enterobacteriaceae</taxon>
        <taxon>Escherichia</taxon>
    </lineage>
</organism>
<keyword evidence="1" id="KW-0614">Plasmid</keyword>
<dbReference type="EMBL" id="MG838206">
    <property type="protein sequence ID" value="AWF76182.1"/>
    <property type="molecule type" value="Genomic_DNA"/>
</dbReference>